<name>A0A383CIF5_9ZZZZ</name>
<protein>
    <submittedName>
        <fullName evidence="1">Uncharacterized protein</fullName>
    </submittedName>
</protein>
<feature type="non-terminal residue" evidence="1">
    <location>
        <position position="142"/>
    </location>
</feature>
<accession>A0A383CIF5</accession>
<organism evidence="1">
    <name type="scientific">marine metagenome</name>
    <dbReference type="NCBI Taxonomy" id="408172"/>
    <lineage>
        <taxon>unclassified sequences</taxon>
        <taxon>metagenomes</taxon>
        <taxon>ecological metagenomes</taxon>
    </lineage>
</organism>
<gene>
    <name evidence="1" type="ORF">METZ01_LOCUS485011</name>
</gene>
<dbReference type="AlphaFoldDB" id="A0A383CIF5"/>
<reference evidence="1" key="1">
    <citation type="submission" date="2018-05" db="EMBL/GenBank/DDBJ databases">
        <authorList>
            <person name="Lanie J.A."/>
            <person name="Ng W.-L."/>
            <person name="Kazmierczak K.M."/>
            <person name="Andrzejewski T.M."/>
            <person name="Davidsen T.M."/>
            <person name="Wayne K.J."/>
            <person name="Tettelin H."/>
            <person name="Glass J.I."/>
            <person name="Rusch D."/>
            <person name="Podicherti R."/>
            <person name="Tsui H.-C.T."/>
            <person name="Winkler M.E."/>
        </authorList>
    </citation>
    <scope>NUCLEOTIDE SEQUENCE</scope>
</reference>
<sequence length="142" mass="16988">MLNVEGPIEVYDVWEVFREDIIKFLEDLPNKVTYHTADGNLKNDKLKIVYAPYSFLTEISMQSRDIYYNRPVPHGHVKYNFISLCSAPRDHKYELLDRLYTNKYFIYSNYPYSKVNETDYKWHPDNPLKEYKGKNGFSNLDI</sequence>
<evidence type="ECO:0000313" key="1">
    <source>
        <dbReference type="EMBL" id="SVE32157.1"/>
    </source>
</evidence>
<proteinExistence type="predicted"/>
<dbReference type="EMBL" id="UINC01209227">
    <property type="protein sequence ID" value="SVE32157.1"/>
    <property type="molecule type" value="Genomic_DNA"/>
</dbReference>